<evidence type="ECO:0000313" key="2">
    <source>
        <dbReference type="Proteomes" id="UP000236594"/>
    </source>
</evidence>
<name>A0A316X4A5_9FLAO</name>
<keyword evidence="2" id="KW-1185">Reference proteome</keyword>
<evidence type="ECO:0000313" key="1">
    <source>
        <dbReference type="EMBL" id="PWN68447.1"/>
    </source>
</evidence>
<dbReference type="Gene3D" id="2.60.120.10">
    <property type="entry name" value="Jelly Rolls"/>
    <property type="match status" value="1"/>
</dbReference>
<accession>A0A316X4A5</accession>
<comment type="caution">
    <text evidence="1">The sequence shown here is derived from an EMBL/GenBank/DDBJ whole genome shotgun (WGS) entry which is preliminary data.</text>
</comment>
<sequence length="142" mass="15953">MNTEYKNDQYADATQKIATGFVPAIRLMSNLDGSCTFEKGKIPTLAHIGVNVFWVSNQTEEWEKNIHVAPRKQYVITIQGTVRFKVTGGSTFVIEPGIILLAEDTKGEGHSWDIVNGTEWVRLYIPMVDNAEDLFIPDDGMF</sequence>
<dbReference type="InterPro" id="IPR014710">
    <property type="entry name" value="RmlC-like_jellyroll"/>
</dbReference>
<organism evidence="1 2">
    <name type="scientific">Chryseobacterium phosphatilyticum</name>
    <dbReference type="NCBI Taxonomy" id="475075"/>
    <lineage>
        <taxon>Bacteria</taxon>
        <taxon>Pseudomonadati</taxon>
        <taxon>Bacteroidota</taxon>
        <taxon>Flavobacteriia</taxon>
        <taxon>Flavobacteriales</taxon>
        <taxon>Weeksellaceae</taxon>
        <taxon>Chryseobacterium group</taxon>
        <taxon>Chryseobacterium</taxon>
    </lineage>
</organism>
<evidence type="ECO:0008006" key="3">
    <source>
        <dbReference type="Google" id="ProtNLM"/>
    </source>
</evidence>
<dbReference type="OrthoDB" id="4205621at2"/>
<dbReference type="AlphaFoldDB" id="A0A316X4A5"/>
<protein>
    <recommendedName>
        <fullName evidence="3">Cupin domain-containing protein</fullName>
    </recommendedName>
</protein>
<gene>
    <name evidence="1" type="ORF">C1631_017290</name>
</gene>
<proteinExistence type="predicted"/>
<reference evidence="1 2" key="1">
    <citation type="submission" date="2018-04" db="EMBL/GenBank/DDBJ databases">
        <title>Draft Genome Sequence of Phosphate-Solubilizing Chryseobacterium sp. ISE14 that is a Biocontrol and Plant Growth-Promoting Rhizobacterium Isolated from Cucumber.</title>
        <authorList>
            <person name="Jeong J.-J."/>
            <person name="Sang M.K."/>
            <person name="Choi I.-G."/>
            <person name="Kim K.D."/>
        </authorList>
    </citation>
    <scope>NUCLEOTIDE SEQUENCE [LARGE SCALE GENOMIC DNA]</scope>
    <source>
        <strain evidence="1 2">ISE14</strain>
    </source>
</reference>
<dbReference type="Proteomes" id="UP000236594">
    <property type="component" value="Unassembled WGS sequence"/>
</dbReference>
<dbReference type="EMBL" id="PPED02000004">
    <property type="protein sequence ID" value="PWN68447.1"/>
    <property type="molecule type" value="Genomic_DNA"/>
</dbReference>